<dbReference type="Pfam" id="PF13408">
    <property type="entry name" value="Zn_ribbon_recom"/>
    <property type="match status" value="1"/>
</dbReference>
<evidence type="ECO:0000313" key="4">
    <source>
        <dbReference type="EMBL" id="XCM83022.1"/>
    </source>
</evidence>
<dbReference type="InterPro" id="IPR036162">
    <property type="entry name" value="Resolvase-like_N_sf"/>
</dbReference>
<proteinExistence type="predicted"/>
<dbReference type="Gene3D" id="3.40.50.1390">
    <property type="entry name" value="Resolvase, N-terminal catalytic domain"/>
    <property type="match status" value="1"/>
</dbReference>
<sequence length="524" mass="59177">MPQVKAGSRSATEAGLTPAIGYIRVSMAREEMISPELQRAAITDWAKRTGHRIIDWVEDLDKTGRTFKRRIMGVIERVERGEASVIAVWKYSRFGRTRTGVPANLARVEKAGGQLISATEAVDATTAVGRFQRGMIMEFNAFESDRAGEQWMETHQWRRDHGLPAVGRPRFGYIWHQRKIYQPDGTITLQEERYEPDPNLSPVVQSLYQRYIAGESFRALALWLNEEGHRTRGGGVWSGKAVRRYLDSGFAVGYLRFHKKSCPMGSVEHGCEEYELVRHPTMHHAALIGDDVWQLYQQRRDFTKTAAPRARNAGHPLTGLVFCGLCQYRARRSVDGRRQHTRFACMPHQEKGHTACRGTSLRDTLIIDEIRKRLAEFVAEFDSAVDAAATIPVQRRHDPVRRRLDEVDASIAKLEKAIVRHMRVYAMADDDDLDGTLEKEYLETLGSLRAEKALLAGERDELRSVVDGGGEAAVRGAAVPVAIGLLEEWDTLEPGRLNAMLRRVIGRVELLGDKQARVLMAWEV</sequence>
<organism evidence="4">
    <name type="scientific">Kitasatospora camelliae</name>
    <dbReference type="NCBI Taxonomy" id="3156397"/>
    <lineage>
        <taxon>Bacteria</taxon>
        <taxon>Bacillati</taxon>
        <taxon>Actinomycetota</taxon>
        <taxon>Actinomycetes</taxon>
        <taxon>Kitasatosporales</taxon>
        <taxon>Streptomycetaceae</taxon>
        <taxon>Kitasatospora</taxon>
    </lineage>
</organism>
<protein>
    <submittedName>
        <fullName evidence="4">Recombinase family protein</fullName>
    </submittedName>
</protein>
<evidence type="ECO:0000256" key="1">
    <source>
        <dbReference type="ARBA" id="ARBA00023125"/>
    </source>
</evidence>
<dbReference type="CDD" id="cd00338">
    <property type="entry name" value="Ser_Recombinase"/>
    <property type="match status" value="1"/>
</dbReference>
<dbReference type="KEGG" id="kcm:ABWK59_30915"/>
<dbReference type="EMBL" id="CP159872">
    <property type="protein sequence ID" value="XCM83022.1"/>
    <property type="molecule type" value="Genomic_DNA"/>
</dbReference>
<name>A0AAU8K6W7_9ACTN</name>
<gene>
    <name evidence="4" type="ORF">ABWK59_30915</name>
</gene>
<dbReference type="GO" id="GO:0003677">
    <property type="term" value="F:DNA binding"/>
    <property type="evidence" value="ECO:0007669"/>
    <property type="project" value="UniProtKB-KW"/>
</dbReference>
<dbReference type="SMART" id="SM00857">
    <property type="entry name" value="Resolvase"/>
    <property type="match status" value="1"/>
</dbReference>
<dbReference type="InterPro" id="IPR006119">
    <property type="entry name" value="Resolv_N"/>
</dbReference>
<keyword evidence="2" id="KW-0233">DNA recombination</keyword>
<dbReference type="PANTHER" id="PTHR30461:SF2">
    <property type="entry name" value="SERINE RECOMBINASE PINE-RELATED"/>
    <property type="match status" value="1"/>
</dbReference>
<dbReference type="SUPFAM" id="SSF53041">
    <property type="entry name" value="Resolvase-like"/>
    <property type="match status" value="1"/>
</dbReference>
<dbReference type="InterPro" id="IPR011109">
    <property type="entry name" value="DNA_bind_recombinase_dom"/>
</dbReference>
<dbReference type="InterPro" id="IPR025827">
    <property type="entry name" value="Zn_ribbon_recom_dom"/>
</dbReference>
<dbReference type="PANTHER" id="PTHR30461">
    <property type="entry name" value="DNA-INVERTASE FROM LAMBDOID PROPHAGE"/>
    <property type="match status" value="1"/>
</dbReference>
<accession>A0AAU8K6W7</accession>
<dbReference type="RefSeq" id="WP_354643957.1">
    <property type="nucleotide sequence ID" value="NZ_CP159872.1"/>
</dbReference>
<dbReference type="InterPro" id="IPR038109">
    <property type="entry name" value="DNA_bind_recomb_sf"/>
</dbReference>
<reference evidence="4" key="1">
    <citation type="submission" date="2024-06" db="EMBL/GenBank/DDBJ databases">
        <title>The genome sequences of Kitasatospora sp. strain HUAS MG31.</title>
        <authorList>
            <person name="Mo P."/>
        </authorList>
    </citation>
    <scope>NUCLEOTIDE SEQUENCE</scope>
    <source>
        <strain evidence="4">HUAS MG31</strain>
    </source>
</reference>
<evidence type="ECO:0000256" key="2">
    <source>
        <dbReference type="ARBA" id="ARBA00023172"/>
    </source>
</evidence>
<evidence type="ECO:0000259" key="3">
    <source>
        <dbReference type="PROSITE" id="PS51737"/>
    </source>
</evidence>
<dbReference type="PROSITE" id="PS51737">
    <property type="entry name" value="RECOMBINASE_DNA_BIND"/>
    <property type="match status" value="1"/>
</dbReference>
<dbReference type="AlphaFoldDB" id="A0AAU8K6W7"/>
<keyword evidence="1" id="KW-0238">DNA-binding</keyword>
<feature type="domain" description="Recombinase" evidence="3">
    <location>
        <begin position="183"/>
        <end position="306"/>
    </location>
</feature>
<dbReference type="GO" id="GO:0000150">
    <property type="term" value="F:DNA strand exchange activity"/>
    <property type="evidence" value="ECO:0007669"/>
    <property type="project" value="InterPro"/>
</dbReference>
<dbReference type="Gene3D" id="3.90.1750.20">
    <property type="entry name" value="Putative Large Serine Recombinase, Chain B, Domain 2"/>
    <property type="match status" value="1"/>
</dbReference>
<dbReference type="Pfam" id="PF07508">
    <property type="entry name" value="Recombinase"/>
    <property type="match status" value="1"/>
</dbReference>
<dbReference type="InterPro" id="IPR050639">
    <property type="entry name" value="SSR_resolvase"/>
</dbReference>
<dbReference type="Pfam" id="PF00239">
    <property type="entry name" value="Resolvase"/>
    <property type="match status" value="1"/>
</dbReference>